<accession>A0A8X6Y4Y9</accession>
<evidence type="ECO:0000313" key="3">
    <source>
        <dbReference type="Proteomes" id="UP000886998"/>
    </source>
</evidence>
<feature type="region of interest" description="Disordered" evidence="1">
    <location>
        <begin position="58"/>
        <end position="120"/>
    </location>
</feature>
<evidence type="ECO:0000313" key="2">
    <source>
        <dbReference type="EMBL" id="GFY64771.1"/>
    </source>
</evidence>
<evidence type="ECO:0000256" key="1">
    <source>
        <dbReference type="SAM" id="MobiDB-lite"/>
    </source>
</evidence>
<keyword evidence="3" id="KW-1185">Reference proteome</keyword>
<dbReference type="AlphaFoldDB" id="A0A8X6Y4Y9"/>
<feature type="compositionally biased region" description="Basic and acidic residues" evidence="1">
    <location>
        <begin position="61"/>
        <end position="79"/>
    </location>
</feature>
<dbReference type="Proteomes" id="UP000886998">
    <property type="component" value="Unassembled WGS sequence"/>
</dbReference>
<comment type="caution">
    <text evidence="2">The sequence shown here is derived from an EMBL/GenBank/DDBJ whole genome shotgun (WGS) entry which is preliminary data.</text>
</comment>
<protein>
    <submittedName>
        <fullName evidence="2">Uncharacterized protein</fullName>
    </submittedName>
</protein>
<sequence length="120" mass="13652">MVEEQWLCWQKTKKVGTAFKQPLGESRGAAGNGGGREVLPLSGWARFLLLSTHIANISPSVEKEEKKKPEKESFSDDQIKYNGSLRLPCTNRRRNSPSVDKNQKRKLNRSRFSDSKHPLK</sequence>
<organism evidence="2 3">
    <name type="scientific">Trichonephila inaurata madagascariensis</name>
    <dbReference type="NCBI Taxonomy" id="2747483"/>
    <lineage>
        <taxon>Eukaryota</taxon>
        <taxon>Metazoa</taxon>
        <taxon>Ecdysozoa</taxon>
        <taxon>Arthropoda</taxon>
        <taxon>Chelicerata</taxon>
        <taxon>Arachnida</taxon>
        <taxon>Araneae</taxon>
        <taxon>Araneomorphae</taxon>
        <taxon>Entelegynae</taxon>
        <taxon>Araneoidea</taxon>
        <taxon>Nephilidae</taxon>
        <taxon>Trichonephila</taxon>
        <taxon>Trichonephila inaurata</taxon>
    </lineage>
</organism>
<reference evidence="2" key="1">
    <citation type="submission" date="2020-08" db="EMBL/GenBank/DDBJ databases">
        <title>Multicomponent nature underlies the extraordinary mechanical properties of spider dragline silk.</title>
        <authorList>
            <person name="Kono N."/>
            <person name="Nakamura H."/>
            <person name="Mori M."/>
            <person name="Yoshida Y."/>
            <person name="Ohtoshi R."/>
            <person name="Malay A.D."/>
            <person name="Moran D.A.P."/>
            <person name="Tomita M."/>
            <person name="Numata K."/>
            <person name="Arakawa K."/>
        </authorList>
    </citation>
    <scope>NUCLEOTIDE SEQUENCE</scope>
</reference>
<name>A0A8X6Y4Y9_9ARAC</name>
<gene>
    <name evidence="2" type="ORF">TNIN_248231</name>
</gene>
<proteinExistence type="predicted"/>
<feature type="compositionally biased region" description="Basic and acidic residues" evidence="1">
    <location>
        <begin position="111"/>
        <end position="120"/>
    </location>
</feature>
<dbReference type="EMBL" id="BMAV01015399">
    <property type="protein sequence ID" value="GFY64771.1"/>
    <property type="molecule type" value="Genomic_DNA"/>
</dbReference>